<feature type="domain" description="Putative Flp pilus-assembly TadG-like N-terminal" evidence="2">
    <location>
        <begin position="17"/>
        <end position="63"/>
    </location>
</feature>
<dbReference type="AlphaFoldDB" id="A0A1I5L711"/>
<keyword evidence="1" id="KW-0472">Membrane</keyword>
<dbReference type="OrthoDB" id="8014659at2"/>
<evidence type="ECO:0000259" key="2">
    <source>
        <dbReference type="Pfam" id="PF13400"/>
    </source>
</evidence>
<name>A0A1I5L711_9SPHN</name>
<dbReference type="Proteomes" id="UP000199331">
    <property type="component" value="Unassembled WGS sequence"/>
</dbReference>
<keyword evidence="4" id="KW-1185">Reference proteome</keyword>
<evidence type="ECO:0000313" key="4">
    <source>
        <dbReference type="Proteomes" id="UP000199331"/>
    </source>
</evidence>
<dbReference type="EMBL" id="FOWZ01000001">
    <property type="protein sequence ID" value="SFO92963.1"/>
    <property type="molecule type" value="Genomic_DNA"/>
</dbReference>
<dbReference type="RefSeq" id="WP_090477449.1">
    <property type="nucleotide sequence ID" value="NZ_FOWZ01000001.1"/>
</dbReference>
<evidence type="ECO:0000256" key="1">
    <source>
        <dbReference type="SAM" id="Phobius"/>
    </source>
</evidence>
<sequence>MVSAKNLINRFRKEERGAVAATYALAIIPLVAMAGLGFDYARMAGMDSELQNAADQAALAAATQLDGKAGACARAGNAAIGLVQNQTILADGNDAIDVDTTIAVANNQCSAFANIRFFSAYTDPGTFTLATGDADADFVEVTIDGREVTYSLVAAAGADGADGLALAVAGLGSALCKVPPVMMCNPNETTDPDFNIANYVGKGIRLVANVNGQNGAGESVDEDPGSYGPGVFGYLETGAGNGAVATARTLGRSSLPGDCVSIDGADVKPGQQVSVLDALNVRFGIYANGLNNVCDADNGLCPPSANSRIDLVREVPPGGSSGSCSIGPGGWEVGPRPYRAVDAVNNIDPSNTQPMGYPRDKCHATSLAGNCTGNGNSRIGDGNWDRNAYYVTNGLGSMPTTWSSYGYPELAGRTTPTRYQQFRYEYENAATMLARKTFQHTRTSPPIKTIDYEHQGSPLCQAPGIAPGTTPDRRVLSIAVINCSTADNGGPVSASTTDADIGKFVDVFLVEPTARRLAPDGTRYTNNSDVYVEVIGATTVGGGGTQGQEIRKDVPYLIE</sequence>
<proteinExistence type="predicted"/>
<dbReference type="InterPro" id="IPR028087">
    <property type="entry name" value="Tad_N"/>
</dbReference>
<reference evidence="4" key="1">
    <citation type="submission" date="2016-10" db="EMBL/GenBank/DDBJ databases">
        <authorList>
            <person name="Varghese N."/>
            <person name="Submissions S."/>
        </authorList>
    </citation>
    <scope>NUCLEOTIDE SEQUENCE [LARGE SCALE GENOMIC DNA]</scope>
    <source>
        <strain evidence="4">CGMCC 1.7715</strain>
    </source>
</reference>
<dbReference type="Pfam" id="PF13400">
    <property type="entry name" value="Tad"/>
    <property type="match status" value="1"/>
</dbReference>
<gene>
    <name evidence="3" type="ORF">SAMN04488060_0784</name>
</gene>
<evidence type="ECO:0000313" key="3">
    <source>
        <dbReference type="EMBL" id="SFO92963.1"/>
    </source>
</evidence>
<organism evidence="3 4">
    <name type="scientific">Qipengyuania nanhaisediminis</name>
    <dbReference type="NCBI Taxonomy" id="604088"/>
    <lineage>
        <taxon>Bacteria</taxon>
        <taxon>Pseudomonadati</taxon>
        <taxon>Pseudomonadota</taxon>
        <taxon>Alphaproteobacteria</taxon>
        <taxon>Sphingomonadales</taxon>
        <taxon>Erythrobacteraceae</taxon>
        <taxon>Qipengyuania</taxon>
    </lineage>
</organism>
<keyword evidence="1" id="KW-0812">Transmembrane</keyword>
<keyword evidence="1" id="KW-1133">Transmembrane helix</keyword>
<accession>A0A1I5L711</accession>
<dbReference type="STRING" id="604088.SAMN04488060_0784"/>
<protein>
    <submittedName>
        <fullName evidence="3">Flp pilus assembly protein TadG</fullName>
    </submittedName>
</protein>
<feature type="transmembrane region" description="Helical" evidence="1">
    <location>
        <begin position="20"/>
        <end position="38"/>
    </location>
</feature>